<dbReference type="Proteomes" id="UP000196230">
    <property type="component" value="Unassembled WGS sequence"/>
</dbReference>
<keyword evidence="3 4" id="KW-0413">Isomerase</keyword>
<comment type="similarity">
    <text evidence="1 4 7">Belongs to the tRNA pseudouridine synthase TruA family.</text>
</comment>
<feature type="domain" description="Pseudouridine synthase I TruA alpha/beta" evidence="9">
    <location>
        <begin position="177"/>
        <end position="278"/>
    </location>
</feature>
<dbReference type="AlphaFoldDB" id="A0A1R4IKQ6"/>
<comment type="function">
    <text evidence="4">Formation of pseudouridine at positions 38, 39 and 40 in the anticodon stem and loop of transfer RNAs.</text>
</comment>
<comment type="caution">
    <text evidence="4">Lacks conserved residue(s) required for the propagation of feature annotation.</text>
</comment>
<keyword evidence="10" id="KW-0456">Lyase</keyword>
<feature type="compositionally biased region" description="Basic and acidic residues" evidence="8">
    <location>
        <begin position="288"/>
        <end position="303"/>
    </location>
</feature>
<dbReference type="EMBL" id="FUKP01000018">
    <property type="protein sequence ID" value="SJN20235.1"/>
    <property type="molecule type" value="Genomic_DNA"/>
</dbReference>
<proteinExistence type="inferred from homology"/>
<reference evidence="10 11" key="1">
    <citation type="submission" date="2017-02" db="EMBL/GenBank/DDBJ databases">
        <authorList>
            <person name="Peterson S.W."/>
        </authorList>
    </citation>
    <scope>NUCLEOTIDE SEQUENCE [LARGE SCALE GENOMIC DNA]</scope>
    <source>
        <strain evidence="10 11">2B3F</strain>
    </source>
</reference>
<feature type="region of interest" description="Disordered" evidence="8">
    <location>
        <begin position="282"/>
        <end position="303"/>
    </location>
</feature>
<dbReference type="Gene3D" id="3.30.70.660">
    <property type="entry name" value="Pseudouridine synthase I, catalytic domain, C-terminal subdomain"/>
    <property type="match status" value="1"/>
</dbReference>
<evidence type="ECO:0000256" key="2">
    <source>
        <dbReference type="ARBA" id="ARBA00022694"/>
    </source>
</evidence>
<evidence type="ECO:0000259" key="9">
    <source>
        <dbReference type="Pfam" id="PF01416"/>
    </source>
</evidence>
<dbReference type="NCBIfam" id="TIGR00071">
    <property type="entry name" value="hisT_truA"/>
    <property type="match status" value="1"/>
</dbReference>
<feature type="binding site" evidence="4 6">
    <location>
        <position position="142"/>
    </location>
    <ligand>
        <name>substrate</name>
    </ligand>
</feature>
<gene>
    <name evidence="4" type="primary">truA</name>
    <name evidence="10" type="ORF">FM125_03005</name>
</gene>
<evidence type="ECO:0000256" key="7">
    <source>
        <dbReference type="RuleBase" id="RU003792"/>
    </source>
</evidence>
<evidence type="ECO:0000256" key="6">
    <source>
        <dbReference type="PIRSR" id="PIRSR001430-2"/>
    </source>
</evidence>
<dbReference type="PIRSF" id="PIRSF001430">
    <property type="entry name" value="tRNA_psdUrid_synth"/>
    <property type="match status" value="1"/>
</dbReference>
<dbReference type="InterPro" id="IPR020097">
    <property type="entry name" value="PsdUridine_synth_TruA_a/b_dom"/>
</dbReference>
<dbReference type="InterPro" id="IPR001406">
    <property type="entry name" value="PsdUridine_synth_TruA"/>
</dbReference>
<dbReference type="PANTHER" id="PTHR11142">
    <property type="entry name" value="PSEUDOURIDYLATE SYNTHASE"/>
    <property type="match status" value="1"/>
</dbReference>
<dbReference type="CDD" id="cd02570">
    <property type="entry name" value="PseudoU_synth_EcTruA"/>
    <property type="match status" value="1"/>
</dbReference>
<dbReference type="GO" id="GO:0003723">
    <property type="term" value="F:RNA binding"/>
    <property type="evidence" value="ECO:0007669"/>
    <property type="project" value="InterPro"/>
</dbReference>
<evidence type="ECO:0000256" key="8">
    <source>
        <dbReference type="SAM" id="MobiDB-lite"/>
    </source>
</evidence>
<protein>
    <recommendedName>
        <fullName evidence="4">tRNA pseudouridine synthase A</fullName>
        <ecNumber evidence="4">5.4.99.12</ecNumber>
    </recommendedName>
    <alternativeName>
        <fullName evidence="4">tRNA pseudouridine(38-40) synthase</fullName>
    </alternativeName>
    <alternativeName>
        <fullName evidence="4">tRNA pseudouridylate synthase I</fullName>
    </alternativeName>
    <alternativeName>
        <fullName evidence="4">tRNA-uridine isomerase I</fullName>
    </alternativeName>
</protein>
<sequence>MMTAVTAATSATGEEPRLVRVRLDLAYDGTDFRGWAAQPGLSTVQGTLEDALETILRRPVRTVVAGRTDAGVHAAHQVVHLDLSETEWEGLVRGRAGLEPGETLVRRLHGVLRRASDALVIRSAVRAPEGFDARFSALWRSYRYRISDRPDTRDPLRRRDTYWHREPLDEARMQAEARSVVGLHDFLSYCRPRPEGTTIRELQAFTVERGSDGVLECRLRADAFCHHMVRALVAAAVAVGEGRQEPGWMAERLQAQVRDSLSRLAPPHALVLDHVEYPDDGSLASRAEGTRARRDAAQIDRDA</sequence>
<evidence type="ECO:0000256" key="5">
    <source>
        <dbReference type="PIRSR" id="PIRSR001430-1"/>
    </source>
</evidence>
<name>A0A1R4IKQ6_9MICC</name>
<keyword evidence="2 4" id="KW-0819">tRNA processing</keyword>
<evidence type="ECO:0000256" key="1">
    <source>
        <dbReference type="ARBA" id="ARBA00009375"/>
    </source>
</evidence>
<feature type="active site" description="Nucleophile" evidence="4 5">
    <location>
        <position position="69"/>
    </location>
</feature>
<evidence type="ECO:0000256" key="4">
    <source>
        <dbReference type="HAMAP-Rule" id="MF_00171"/>
    </source>
</evidence>
<evidence type="ECO:0000313" key="11">
    <source>
        <dbReference type="Proteomes" id="UP000196230"/>
    </source>
</evidence>
<dbReference type="GO" id="GO:0160147">
    <property type="term" value="F:tRNA pseudouridine(38-40) synthase activity"/>
    <property type="evidence" value="ECO:0007669"/>
    <property type="project" value="UniProtKB-EC"/>
</dbReference>
<dbReference type="GO" id="GO:0031119">
    <property type="term" value="P:tRNA pseudouridine synthesis"/>
    <property type="evidence" value="ECO:0007669"/>
    <property type="project" value="UniProtKB-UniRule"/>
</dbReference>
<dbReference type="EC" id="5.4.99.12" evidence="4"/>
<organism evidence="10 11">
    <name type="scientific">Micrococcus lylae</name>
    <dbReference type="NCBI Taxonomy" id="1273"/>
    <lineage>
        <taxon>Bacteria</taxon>
        <taxon>Bacillati</taxon>
        <taxon>Actinomycetota</taxon>
        <taxon>Actinomycetes</taxon>
        <taxon>Micrococcales</taxon>
        <taxon>Micrococcaceae</taxon>
        <taxon>Micrococcus</taxon>
    </lineage>
</organism>
<dbReference type="InterPro" id="IPR020095">
    <property type="entry name" value="PsdUridine_synth_TruA_C"/>
</dbReference>
<evidence type="ECO:0000313" key="10">
    <source>
        <dbReference type="EMBL" id="SJN20235.1"/>
    </source>
</evidence>
<comment type="catalytic activity">
    <reaction evidence="4 7">
        <text>uridine(38/39/40) in tRNA = pseudouridine(38/39/40) in tRNA</text>
        <dbReference type="Rhea" id="RHEA:22376"/>
        <dbReference type="Rhea" id="RHEA-COMP:10085"/>
        <dbReference type="Rhea" id="RHEA-COMP:10087"/>
        <dbReference type="ChEBI" id="CHEBI:65314"/>
        <dbReference type="ChEBI" id="CHEBI:65315"/>
        <dbReference type="EC" id="5.4.99.12"/>
    </reaction>
</comment>
<dbReference type="GO" id="GO:0016829">
    <property type="term" value="F:lyase activity"/>
    <property type="evidence" value="ECO:0007669"/>
    <property type="project" value="UniProtKB-KW"/>
</dbReference>
<dbReference type="HAMAP" id="MF_00171">
    <property type="entry name" value="TruA"/>
    <property type="match status" value="1"/>
</dbReference>
<dbReference type="InterPro" id="IPR020103">
    <property type="entry name" value="PsdUridine_synth_cat_dom_sf"/>
</dbReference>
<dbReference type="Pfam" id="PF01416">
    <property type="entry name" value="PseudoU_synth_1"/>
    <property type="match status" value="1"/>
</dbReference>
<dbReference type="Gene3D" id="3.30.70.580">
    <property type="entry name" value="Pseudouridine synthase I, catalytic domain, N-terminal subdomain"/>
    <property type="match status" value="1"/>
</dbReference>
<dbReference type="InterPro" id="IPR020094">
    <property type="entry name" value="TruA/RsuA/RluB/E/F_N"/>
</dbReference>
<accession>A0A1R4IKQ6</accession>
<dbReference type="SUPFAM" id="SSF55120">
    <property type="entry name" value="Pseudouridine synthase"/>
    <property type="match status" value="1"/>
</dbReference>
<dbReference type="PANTHER" id="PTHR11142:SF0">
    <property type="entry name" value="TRNA PSEUDOURIDINE SYNTHASE-LIKE 1"/>
    <property type="match status" value="1"/>
</dbReference>
<evidence type="ECO:0000256" key="3">
    <source>
        <dbReference type="ARBA" id="ARBA00023235"/>
    </source>
</evidence>
<comment type="subunit">
    <text evidence="4">Homodimer.</text>
</comment>